<keyword evidence="2" id="KW-1185">Reference proteome</keyword>
<dbReference type="InterPro" id="IPR015003">
    <property type="entry name" value="DUF1853"/>
</dbReference>
<gene>
    <name evidence="1" type="ORF">GEV47_12465</name>
</gene>
<dbReference type="AlphaFoldDB" id="A0A843YVG9"/>
<protein>
    <submittedName>
        <fullName evidence="1">DUF1853 family protein</fullName>
    </submittedName>
</protein>
<comment type="caution">
    <text evidence="1">The sequence shown here is derived from an EMBL/GenBank/DDBJ whole genome shotgun (WGS) entry which is preliminary data.</text>
</comment>
<dbReference type="Proteomes" id="UP000451565">
    <property type="component" value="Unassembled WGS sequence"/>
</dbReference>
<sequence>MPPNSASSATNSVFAFSAETLDVISAYQAQFHQRWNHLSDPHVRALAWLLDAPDLLDGQAPQWQGKIAHLLDQNERDQIAIWLHALDSEPVKLEELHFYIGSLPSTRLGLYAEKLMAFYFHKQQMLVAHSLQVRAAKNDTVGEFDFLLRRNDALVHWEFATKFYLLETSQAGFLADDFVGPNLADSLGAKVNKILDRQLTLSSHPAAQIHLTETVTSAQALIKGWLFYQNPLCEVPGTMGIAKTHCRGYWRGCSDVLASIDHVNSVADESENKVYAILPRLRWLAPAKIKMRETMTAVQVREVLEDYFSSQHSPLILATLRQQGDHALEVYRGFVVPDDWSSKAAETRKLAVRKIL</sequence>
<dbReference type="EMBL" id="WINI01000007">
    <property type="protein sequence ID" value="MQR01488.1"/>
    <property type="molecule type" value="Genomic_DNA"/>
</dbReference>
<dbReference type="OrthoDB" id="378654at2"/>
<name>A0A843YVG9_9BURK</name>
<evidence type="ECO:0000313" key="1">
    <source>
        <dbReference type="EMBL" id="MQR01488.1"/>
    </source>
</evidence>
<organism evidence="1 2">
    <name type="scientific">Glaciimonas soli</name>
    <dbReference type="NCBI Taxonomy" id="2590999"/>
    <lineage>
        <taxon>Bacteria</taxon>
        <taxon>Pseudomonadati</taxon>
        <taxon>Pseudomonadota</taxon>
        <taxon>Betaproteobacteria</taxon>
        <taxon>Burkholderiales</taxon>
        <taxon>Oxalobacteraceae</taxon>
        <taxon>Glaciimonas</taxon>
    </lineage>
</organism>
<proteinExistence type="predicted"/>
<reference evidence="1 2" key="1">
    <citation type="submission" date="2019-10" db="EMBL/GenBank/DDBJ databases">
        <title>Glaciimonas soli sp. nov., a psychrophilic bacterium isolated from the forest soil of a high elevation mountain in Taiwan.</title>
        <authorList>
            <person name="Wang L.-T."/>
            <person name="Shieh W.Y."/>
        </authorList>
    </citation>
    <scope>NUCLEOTIDE SEQUENCE [LARGE SCALE GENOMIC DNA]</scope>
    <source>
        <strain evidence="1 2">GS1</strain>
    </source>
</reference>
<accession>A0A843YVG9</accession>
<dbReference type="Pfam" id="PF08907">
    <property type="entry name" value="DUF1853"/>
    <property type="match status" value="1"/>
</dbReference>
<evidence type="ECO:0000313" key="2">
    <source>
        <dbReference type="Proteomes" id="UP000451565"/>
    </source>
</evidence>